<keyword evidence="2" id="KW-1185">Reference proteome</keyword>
<organism evidence="1 2">
    <name type="scientific">Haloarcula nitratireducens</name>
    <dbReference type="NCBI Taxonomy" id="2487749"/>
    <lineage>
        <taxon>Archaea</taxon>
        <taxon>Methanobacteriati</taxon>
        <taxon>Methanobacteriota</taxon>
        <taxon>Stenosarchaea group</taxon>
        <taxon>Halobacteria</taxon>
        <taxon>Halobacteriales</taxon>
        <taxon>Haloarculaceae</taxon>
        <taxon>Haloarcula</taxon>
    </lineage>
</organism>
<proteinExistence type="predicted"/>
<dbReference type="EMBL" id="RKLT01000024">
    <property type="protein sequence ID" value="MBX0297666.1"/>
    <property type="molecule type" value="Genomic_DNA"/>
</dbReference>
<accession>A0AAW4PGU0</accession>
<name>A0AAW4PGU0_9EURY</name>
<dbReference type="AlphaFoldDB" id="A0AAW4PGU0"/>
<protein>
    <submittedName>
        <fullName evidence="1">Uncharacterized protein</fullName>
    </submittedName>
</protein>
<evidence type="ECO:0000313" key="2">
    <source>
        <dbReference type="Proteomes" id="UP001430455"/>
    </source>
</evidence>
<dbReference type="RefSeq" id="WP_220582252.1">
    <property type="nucleotide sequence ID" value="NZ_RKLT01000024.1"/>
</dbReference>
<sequence>MTPAVGAVVALTELDSEPRLLVTAVDDADNTVTGVLLADLAAETIQRLASAGDRHRREELILAVTQTTELARFCVPVEDCRQLDESGFDGAARRERESR</sequence>
<dbReference type="Proteomes" id="UP001430455">
    <property type="component" value="Unassembled WGS sequence"/>
</dbReference>
<evidence type="ECO:0000313" key="1">
    <source>
        <dbReference type="EMBL" id="MBX0297666.1"/>
    </source>
</evidence>
<comment type="caution">
    <text evidence="1">The sequence shown here is derived from an EMBL/GenBank/DDBJ whole genome shotgun (WGS) entry which is preliminary data.</text>
</comment>
<gene>
    <name evidence="1" type="ORF">EGH23_22590</name>
</gene>
<reference evidence="1 2" key="1">
    <citation type="submission" date="2021-06" db="EMBL/GenBank/DDBJ databases">
        <title>Halomicroarcula sp. a new haloarchaeum isolated from saline soil.</title>
        <authorList>
            <person name="Duran-Viseras A."/>
            <person name="Sanchez-Porro C."/>
            <person name="Ventosa A."/>
        </authorList>
    </citation>
    <scope>NUCLEOTIDE SEQUENCE [LARGE SCALE GENOMIC DNA]</scope>
    <source>
        <strain evidence="1 2">F27</strain>
    </source>
</reference>